<keyword evidence="1" id="KW-1133">Transmembrane helix</keyword>
<gene>
    <name evidence="2" type="ORF">RH061_21485</name>
</gene>
<keyword evidence="3" id="KW-1185">Reference proteome</keyword>
<protein>
    <submittedName>
        <fullName evidence="2">Uncharacterized protein</fullName>
    </submittedName>
</protein>
<sequence length="44" mass="4899">MSNNWITPEEMQRKKARQKNILYAGLLLATALLSAAVTLLANQI</sequence>
<reference evidence="2 3" key="1">
    <citation type="submission" date="2023-09" db="EMBL/GenBank/DDBJ databases">
        <title>Microbial mechanism of fulvic acid promoting antimony reduction mineralization in rice fields.</title>
        <authorList>
            <person name="Chen G."/>
            <person name="Lan J."/>
        </authorList>
    </citation>
    <scope>NUCLEOTIDE SEQUENCE [LARGE SCALE GENOMIC DNA]</scope>
    <source>
        <strain evidence="2 3">PS1</strain>
    </source>
</reference>
<feature type="transmembrane region" description="Helical" evidence="1">
    <location>
        <begin position="21"/>
        <end position="41"/>
    </location>
</feature>
<dbReference type="RefSeq" id="WP_311072797.1">
    <property type="nucleotide sequence ID" value="NZ_CP134494.1"/>
</dbReference>
<dbReference type="Proteomes" id="UP001303324">
    <property type="component" value="Chromosome"/>
</dbReference>
<dbReference type="EMBL" id="CP134494">
    <property type="protein sequence ID" value="WNF22695.1"/>
    <property type="molecule type" value="Genomic_DNA"/>
</dbReference>
<keyword evidence="1" id="KW-0812">Transmembrane</keyword>
<evidence type="ECO:0000313" key="2">
    <source>
        <dbReference type="EMBL" id="WNF22695.1"/>
    </source>
</evidence>
<proteinExistence type="predicted"/>
<evidence type="ECO:0000256" key="1">
    <source>
        <dbReference type="SAM" id="Phobius"/>
    </source>
</evidence>
<evidence type="ECO:0000313" key="3">
    <source>
        <dbReference type="Proteomes" id="UP001303324"/>
    </source>
</evidence>
<keyword evidence="1" id="KW-0472">Membrane</keyword>
<organism evidence="2 3">
    <name type="scientific">Mesobacillus jeotgali</name>
    <dbReference type="NCBI Taxonomy" id="129985"/>
    <lineage>
        <taxon>Bacteria</taxon>
        <taxon>Bacillati</taxon>
        <taxon>Bacillota</taxon>
        <taxon>Bacilli</taxon>
        <taxon>Bacillales</taxon>
        <taxon>Bacillaceae</taxon>
        <taxon>Mesobacillus</taxon>
    </lineage>
</organism>
<name>A0ABY9VG66_9BACI</name>
<accession>A0ABY9VG66</accession>